<evidence type="ECO:0000256" key="1">
    <source>
        <dbReference type="ARBA" id="ARBA00004436"/>
    </source>
</evidence>
<name>A0AAW1URR0_9CUCU</name>
<evidence type="ECO:0000313" key="8">
    <source>
        <dbReference type="Proteomes" id="UP001431783"/>
    </source>
</evidence>
<dbReference type="GO" id="GO:0034551">
    <property type="term" value="P:mitochondrial respiratory chain complex III assembly"/>
    <property type="evidence" value="ECO:0007669"/>
    <property type="project" value="TreeGrafter"/>
</dbReference>
<evidence type="ECO:0000313" key="7">
    <source>
        <dbReference type="EMBL" id="KAK9883873.1"/>
    </source>
</evidence>
<dbReference type="Pfam" id="PF20180">
    <property type="entry name" value="UQCC2_CBP6"/>
    <property type="match status" value="1"/>
</dbReference>
<proteinExistence type="predicted"/>
<dbReference type="GO" id="GO:0042645">
    <property type="term" value="C:mitochondrial nucleoid"/>
    <property type="evidence" value="ECO:0007669"/>
    <property type="project" value="UniProtKB-SubCell"/>
</dbReference>
<sequence length="122" mass="14354">MAAATGCFKRILDVLDKWPVDKARTGRDLGEFLRKNVNKAYMTNQFEANIKYWDKQYLFIQKLVNNEVANKYPRLISSSATGLTREQCEIALSNDFLEELKKEDEGYFKGLYYRIKDKLRKN</sequence>
<dbReference type="PANTHER" id="PTHR34260">
    <property type="entry name" value="UBIQUINOL-CYTOCHROME-C REDUCTASE COMPLEX ASSEMBLY FACTOR 2"/>
    <property type="match status" value="1"/>
</dbReference>
<evidence type="ECO:0000256" key="3">
    <source>
        <dbReference type="ARBA" id="ARBA00023128"/>
    </source>
</evidence>
<keyword evidence="4" id="KW-1135">Mitochondrion nucleoid</keyword>
<gene>
    <name evidence="7" type="ORF">WA026_004813</name>
</gene>
<accession>A0AAW1URR0</accession>
<dbReference type="PANTHER" id="PTHR34260:SF1">
    <property type="entry name" value="UBIQUINOL-CYTOCHROME-C REDUCTASE COMPLEX ASSEMBLY FACTOR 2"/>
    <property type="match status" value="1"/>
</dbReference>
<organism evidence="7 8">
    <name type="scientific">Henosepilachna vigintioctopunctata</name>
    <dbReference type="NCBI Taxonomy" id="420089"/>
    <lineage>
        <taxon>Eukaryota</taxon>
        <taxon>Metazoa</taxon>
        <taxon>Ecdysozoa</taxon>
        <taxon>Arthropoda</taxon>
        <taxon>Hexapoda</taxon>
        <taxon>Insecta</taxon>
        <taxon>Pterygota</taxon>
        <taxon>Neoptera</taxon>
        <taxon>Endopterygota</taxon>
        <taxon>Coleoptera</taxon>
        <taxon>Polyphaga</taxon>
        <taxon>Cucujiformia</taxon>
        <taxon>Coccinelloidea</taxon>
        <taxon>Coccinellidae</taxon>
        <taxon>Epilachninae</taxon>
        <taxon>Epilachnini</taxon>
        <taxon>Henosepilachna</taxon>
    </lineage>
</organism>
<evidence type="ECO:0000256" key="2">
    <source>
        <dbReference type="ARBA" id="ARBA00022946"/>
    </source>
</evidence>
<dbReference type="AlphaFoldDB" id="A0AAW1URR0"/>
<reference evidence="7 8" key="1">
    <citation type="submission" date="2023-03" db="EMBL/GenBank/DDBJ databases">
        <title>Genome insight into feeding habits of ladybird beetles.</title>
        <authorList>
            <person name="Li H.-S."/>
            <person name="Huang Y.-H."/>
            <person name="Pang H."/>
        </authorList>
    </citation>
    <scope>NUCLEOTIDE SEQUENCE [LARGE SCALE GENOMIC DNA]</scope>
    <source>
        <strain evidence="7">SYSU_2023b</strain>
        <tissue evidence="7">Whole body</tissue>
    </source>
</reference>
<evidence type="ECO:0000256" key="4">
    <source>
        <dbReference type="ARBA" id="ARBA00023271"/>
    </source>
</evidence>
<evidence type="ECO:0000256" key="6">
    <source>
        <dbReference type="ARBA" id="ARBA00032983"/>
    </source>
</evidence>
<comment type="subcellular location">
    <subcellularLocation>
        <location evidence="1">Mitochondrion matrix</location>
        <location evidence="1">Mitochondrion nucleoid</location>
    </subcellularLocation>
</comment>
<protein>
    <recommendedName>
        <fullName evidence="6">Mitochondrial nucleoid factor 1</fullName>
    </recommendedName>
    <alternativeName>
        <fullName evidence="5">Mitochondrial protein M19</fullName>
    </alternativeName>
</protein>
<dbReference type="Proteomes" id="UP001431783">
    <property type="component" value="Unassembled WGS sequence"/>
</dbReference>
<comment type="caution">
    <text evidence="7">The sequence shown here is derived from an EMBL/GenBank/DDBJ whole genome shotgun (WGS) entry which is preliminary data.</text>
</comment>
<dbReference type="InterPro" id="IPR037698">
    <property type="entry name" value="UQCC2"/>
</dbReference>
<evidence type="ECO:0000256" key="5">
    <source>
        <dbReference type="ARBA" id="ARBA00031206"/>
    </source>
</evidence>
<keyword evidence="2" id="KW-0809">Transit peptide</keyword>
<dbReference type="EMBL" id="JARQZJ010000092">
    <property type="protein sequence ID" value="KAK9883873.1"/>
    <property type="molecule type" value="Genomic_DNA"/>
</dbReference>
<keyword evidence="3" id="KW-0496">Mitochondrion</keyword>
<keyword evidence="8" id="KW-1185">Reference proteome</keyword>